<name>A0ABW0N3J8_9ACTN</name>
<dbReference type="RefSeq" id="WP_345178303.1">
    <property type="nucleotide sequence ID" value="NZ_BAABFQ010000007.1"/>
</dbReference>
<evidence type="ECO:0000256" key="1">
    <source>
        <dbReference type="SAM" id="SignalP"/>
    </source>
</evidence>
<keyword evidence="3" id="KW-1185">Reference proteome</keyword>
<gene>
    <name evidence="2" type="ORF">ACFPKY_12055</name>
</gene>
<proteinExistence type="predicted"/>
<dbReference type="Proteomes" id="UP001595956">
    <property type="component" value="Unassembled WGS sequence"/>
</dbReference>
<evidence type="ECO:0000313" key="3">
    <source>
        <dbReference type="Proteomes" id="UP001595956"/>
    </source>
</evidence>
<evidence type="ECO:0000313" key="2">
    <source>
        <dbReference type="EMBL" id="MFC5493838.1"/>
    </source>
</evidence>
<keyword evidence="1" id="KW-0732">Signal</keyword>
<protein>
    <recommendedName>
        <fullName evidence="4">Secreted protein</fullName>
    </recommendedName>
</protein>
<feature type="signal peptide" evidence="1">
    <location>
        <begin position="1"/>
        <end position="31"/>
    </location>
</feature>
<feature type="chain" id="PRO_5045417641" description="Secreted protein" evidence="1">
    <location>
        <begin position="32"/>
        <end position="102"/>
    </location>
</feature>
<evidence type="ECO:0008006" key="4">
    <source>
        <dbReference type="Google" id="ProtNLM"/>
    </source>
</evidence>
<organism evidence="2 3">
    <name type="scientific">Nocardioides caricicola</name>
    <dbReference type="NCBI Taxonomy" id="634770"/>
    <lineage>
        <taxon>Bacteria</taxon>
        <taxon>Bacillati</taxon>
        <taxon>Actinomycetota</taxon>
        <taxon>Actinomycetes</taxon>
        <taxon>Propionibacteriales</taxon>
        <taxon>Nocardioidaceae</taxon>
        <taxon>Nocardioides</taxon>
    </lineage>
</organism>
<dbReference type="EMBL" id="JBHSMD010000004">
    <property type="protein sequence ID" value="MFC5493838.1"/>
    <property type="molecule type" value="Genomic_DNA"/>
</dbReference>
<sequence length="102" mass="11007">MSERTTARRWSGLALASVLTATLLSVPSAQAQGGDETGCLVPYLRGLRLPAVRVELEWANCSLGTVRRKSTTPDKRGELLSQSPRAGKVRPALYPVNVTMGR</sequence>
<accession>A0ABW0N3J8</accession>
<comment type="caution">
    <text evidence="2">The sequence shown here is derived from an EMBL/GenBank/DDBJ whole genome shotgun (WGS) entry which is preliminary data.</text>
</comment>
<reference evidence="3" key="1">
    <citation type="journal article" date="2019" name="Int. J. Syst. Evol. Microbiol.">
        <title>The Global Catalogue of Microorganisms (GCM) 10K type strain sequencing project: providing services to taxonomists for standard genome sequencing and annotation.</title>
        <authorList>
            <consortium name="The Broad Institute Genomics Platform"/>
            <consortium name="The Broad Institute Genome Sequencing Center for Infectious Disease"/>
            <person name="Wu L."/>
            <person name="Ma J."/>
        </authorList>
    </citation>
    <scope>NUCLEOTIDE SEQUENCE [LARGE SCALE GENOMIC DNA]</scope>
    <source>
        <strain evidence="3">KACC 13778</strain>
    </source>
</reference>